<keyword evidence="3" id="KW-1185">Reference proteome</keyword>
<evidence type="ECO:0000256" key="1">
    <source>
        <dbReference type="SAM" id="MobiDB-lite"/>
    </source>
</evidence>
<gene>
    <name evidence="2" type="ORF">PVAND_006054</name>
</gene>
<evidence type="ECO:0000313" key="3">
    <source>
        <dbReference type="Proteomes" id="UP001107558"/>
    </source>
</evidence>
<protein>
    <submittedName>
        <fullName evidence="2">Uncharacterized protein</fullName>
    </submittedName>
</protein>
<name>A0A9J6C2U1_POLVA</name>
<sequence length="98" mass="11098">MTVSNFMGEELSVSTSPNEIILPNHHQHHQNLGSLASYSASDTAIVPRLSWDYFDEIGYIRKGGLRTGEDPYIRNRFNQQASDSLSSNRDIPDTRNQM</sequence>
<evidence type="ECO:0000313" key="2">
    <source>
        <dbReference type="EMBL" id="KAG5676205.1"/>
    </source>
</evidence>
<comment type="caution">
    <text evidence="2">The sequence shown here is derived from an EMBL/GenBank/DDBJ whole genome shotgun (WGS) entry which is preliminary data.</text>
</comment>
<proteinExistence type="predicted"/>
<accession>A0A9J6C2U1</accession>
<dbReference type="OrthoDB" id="429263at2759"/>
<dbReference type="Gene3D" id="3.90.550.10">
    <property type="entry name" value="Spore Coat Polysaccharide Biosynthesis Protein SpsA, Chain A"/>
    <property type="match status" value="1"/>
</dbReference>
<feature type="region of interest" description="Disordered" evidence="1">
    <location>
        <begin position="77"/>
        <end position="98"/>
    </location>
</feature>
<reference evidence="2" key="1">
    <citation type="submission" date="2021-03" db="EMBL/GenBank/DDBJ databases">
        <title>Chromosome level genome of the anhydrobiotic midge Polypedilum vanderplanki.</title>
        <authorList>
            <person name="Yoshida Y."/>
            <person name="Kikawada T."/>
            <person name="Gusev O."/>
        </authorList>
    </citation>
    <scope>NUCLEOTIDE SEQUENCE</scope>
    <source>
        <strain evidence="2">NIAS01</strain>
        <tissue evidence="2">Whole body or cell culture</tissue>
    </source>
</reference>
<dbReference type="EMBL" id="JADBJN010000002">
    <property type="protein sequence ID" value="KAG5676205.1"/>
    <property type="molecule type" value="Genomic_DNA"/>
</dbReference>
<dbReference type="AlphaFoldDB" id="A0A9J6C2U1"/>
<dbReference type="Proteomes" id="UP001107558">
    <property type="component" value="Chromosome 2"/>
</dbReference>
<organism evidence="2 3">
    <name type="scientific">Polypedilum vanderplanki</name>
    <name type="common">Sleeping chironomid midge</name>
    <dbReference type="NCBI Taxonomy" id="319348"/>
    <lineage>
        <taxon>Eukaryota</taxon>
        <taxon>Metazoa</taxon>
        <taxon>Ecdysozoa</taxon>
        <taxon>Arthropoda</taxon>
        <taxon>Hexapoda</taxon>
        <taxon>Insecta</taxon>
        <taxon>Pterygota</taxon>
        <taxon>Neoptera</taxon>
        <taxon>Endopterygota</taxon>
        <taxon>Diptera</taxon>
        <taxon>Nematocera</taxon>
        <taxon>Chironomoidea</taxon>
        <taxon>Chironomidae</taxon>
        <taxon>Chironominae</taxon>
        <taxon>Polypedilum</taxon>
        <taxon>Polypedilum</taxon>
    </lineage>
</organism>
<dbReference type="InterPro" id="IPR029044">
    <property type="entry name" value="Nucleotide-diphossugar_trans"/>
</dbReference>